<dbReference type="STRING" id="3708.A0A078G676"/>
<keyword evidence="10" id="KW-1185">Reference proteome</keyword>
<comment type="similarity">
    <text evidence="2">Belongs to the protein prenyltransferase subunit beta family.</text>
</comment>
<accession>A0A078G676</accession>
<keyword evidence="3" id="KW-0637">Prenyltransferase</keyword>
<dbReference type="OMA" id="WDALRCF"/>
<dbReference type="InterPro" id="IPR008930">
    <property type="entry name" value="Terpenoid_cyclase/PrenylTrfase"/>
</dbReference>
<dbReference type="PANTHER" id="PTHR11774:SF4">
    <property type="entry name" value="GERANYLGERANYL TRANSFERASE TYPE-1 SUBUNIT BETA"/>
    <property type="match status" value="1"/>
</dbReference>
<evidence type="ECO:0000256" key="4">
    <source>
        <dbReference type="ARBA" id="ARBA00022679"/>
    </source>
</evidence>
<dbReference type="SUPFAM" id="SSF48239">
    <property type="entry name" value="Terpenoid cyclases/Protein prenyltransferases"/>
    <property type="match status" value="1"/>
</dbReference>
<dbReference type="Pfam" id="PF00432">
    <property type="entry name" value="Prenyltrans"/>
    <property type="match status" value="1"/>
</dbReference>
<evidence type="ECO:0000256" key="1">
    <source>
        <dbReference type="ARBA" id="ARBA00001947"/>
    </source>
</evidence>
<dbReference type="Gene3D" id="1.50.10.20">
    <property type="match status" value="1"/>
</dbReference>
<dbReference type="AlphaFoldDB" id="A0A078G676"/>
<dbReference type="PaxDb" id="3708-A0A078G676"/>
<evidence type="ECO:0000256" key="7">
    <source>
        <dbReference type="ARBA" id="ARBA00022833"/>
    </source>
</evidence>
<dbReference type="PANTHER" id="PTHR11774">
    <property type="entry name" value="GERANYLGERANYL TRANSFERASE TYPE BETA SUBUNIT"/>
    <property type="match status" value="1"/>
</dbReference>
<keyword evidence="6" id="KW-0677">Repeat</keyword>
<dbReference type="EMBL" id="LK032108">
    <property type="protein sequence ID" value="CDY20452.1"/>
    <property type="molecule type" value="Genomic_DNA"/>
</dbReference>
<evidence type="ECO:0000313" key="10">
    <source>
        <dbReference type="Proteomes" id="UP000028999"/>
    </source>
</evidence>
<keyword evidence="7" id="KW-0862">Zinc</keyword>
<name>A0A078G676_BRANA</name>
<dbReference type="InterPro" id="IPR045089">
    <property type="entry name" value="PGGT1B-like"/>
</dbReference>
<dbReference type="GO" id="GO:0008318">
    <property type="term" value="F:protein prenyltransferase activity"/>
    <property type="evidence" value="ECO:0007669"/>
    <property type="project" value="InterPro"/>
</dbReference>
<evidence type="ECO:0000259" key="8">
    <source>
        <dbReference type="Pfam" id="PF00432"/>
    </source>
</evidence>
<evidence type="ECO:0000256" key="5">
    <source>
        <dbReference type="ARBA" id="ARBA00022723"/>
    </source>
</evidence>
<evidence type="ECO:0000256" key="3">
    <source>
        <dbReference type="ARBA" id="ARBA00022602"/>
    </source>
</evidence>
<evidence type="ECO:0000313" key="9">
    <source>
        <dbReference type="EMBL" id="CDY20452.1"/>
    </source>
</evidence>
<proteinExistence type="inferred from homology"/>
<keyword evidence="5" id="KW-0479">Metal-binding</keyword>
<reference evidence="9 10" key="1">
    <citation type="journal article" date="2014" name="Science">
        <title>Plant genetics. Early allopolyploid evolution in the post-Neolithic Brassica napus oilseed genome.</title>
        <authorList>
            <person name="Chalhoub B."/>
            <person name="Denoeud F."/>
            <person name="Liu S."/>
            <person name="Parkin I.A."/>
            <person name="Tang H."/>
            <person name="Wang X."/>
            <person name="Chiquet J."/>
            <person name="Belcram H."/>
            <person name="Tong C."/>
            <person name="Samans B."/>
            <person name="Correa M."/>
            <person name="Da Silva C."/>
            <person name="Just J."/>
            <person name="Falentin C."/>
            <person name="Koh C.S."/>
            <person name="Le Clainche I."/>
            <person name="Bernard M."/>
            <person name="Bento P."/>
            <person name="Noel B."/>
            <person name="Labadie K."/>
            <person name="Alberti A."/>
            <person name="Charles M."/>
            <person name="Arnaud D."/>
            <person name="Guo H."/>
            <person name="Daviaud C."/>
            <person name="Alamery S."/>
            <person name="Jabbari K."/>
            <person name="Zhao M."/>
            <person name="Edger P.P."/>
            <person name="Chelaifa H."/>
            <person name="Tack D."/>
            <person name="Lassalle G."/>
            <person name="Mestiri I."/>
            <person name="Schnel N."/>
            <person name="Le Paslier M.C."/>
            <person name="Fan G."/>
            <person name="Renault V."/>
            <person name="Bayer P.E."/>
            <person name="Golicz A.A."/>
            <person name="Manoli S."/>
            <person name="Lee T.H."/>
            <person name="Thi V.H."/>
            <person name="Chalabi S."/>
            <person name="Hu Q."/>
            <person name="Fan C."/>
            <person name="Tollenaere R."/>
            <person name="Lu Y."/>
            <person name="Battail C."/>
            <person name="Shen J."/>
            <person name="Sidebottom C.H."/>
            <person name="Wang X."/>
            <person name="Canaguier A."/>
            <person name="Chauveau A."/>
            <person name="Berard A."/>
            <person name="Deniot G."/>
            <person name="Guan M."/>
            <person name="Liu Z."/>
            <person name="Sun F."/>
            <person name="Lim Y.P."/>
            <person name="Lyons E."/>
            <person name="Town C.D."/>
            <person name="Bancroft I."/>
            <person name="Wang X."/>
            <person name="Meng J."/>
            <person name="Ma J."/>
            <person name="Pires J.C."/>
            <person name="King G.J."/>
            <person name="Brunel D."/>
            <person name="Delourme R."/>
            <person name="Renard M."/>
            <person name="Aury J.M."/>
            <person name="Adams K.L."/>
            <person name="Batley J."/>
            <person name="Snowdon R.J."/>
            <person name="Tost J."/>
            <person name="Edwards D."/>
            <person name="Zhou Y."/>
            <person name="Hua W."/>
            <person name="Sharpe A.G."/>
            <person name="Paterson A.H."/>
            <person name="Guan C."/>
            <person name="Wincker P."/>
        </authorList>
    </citation>
    <scope>NUCLEOTIDE SEQUENCE [LARGE SCALE GENOMIC DNA]</scope>
    <source>
        <strain evidence="10">cv. Darmor-bzh</strain>
    </source>
</reference>
<keyword evidence="4" id="KW-0808">Transferase</keyword>
<dbReference type="GO" id="GO:0046872">
    <property type="term" value="F:metal ion binding"/>
    <property type="evidence" value="ECO:0007669"/>
    <property type="project" value="UniProtKB-KW"/>
</dbReference>
<comment type="cofactor">
    <cofactor evidence="1">
        <name>Zn(2+)</name>
        <dbReference type="ChEBI" id="CHEBI:29105"/>
    </cofactor>
</comment>
<dbReference type="Proteomes" id="UP000028999">
    <property type="component" value="Unassembled WGS sequence"/>
</dbReference>
<evidence type="ECO:0000256" key="2">
    <source>
        <dbReference type="ARBA" id="ARBA00010497"/>
    </source>
</evidence>
<dbReference type="Gramene" id="CDY20452">
    <property type="protein sequence ID" value="CDY20452"/>
    <property type="gene ID" value="GSBRNA2T00012536001"/>
</dbReference>
<evidence type="ECO:0000256" key="6">
    <source>
        <dbReference type="ARBA" id="ARBA00022737"/>
    </source>
</evidence>
<dbReference type="InterPro" id="IPR001330">
    <property type="entry name" value="Prenyltrans"/>
</dbReference>
<sequence length="108" mass="11907">MDIRVGTSTAALKIKREKIKAKFKDELHKQIGAVLKLIGGDAFIDKIALRQFLLSCQCKYGGFSKFPGALPDLYHSYYGYTAFSFLEEPGLSPLCHELGLPLLTALGI</sequence>
<gene>
    <name evidence="9" type="primary">BnaC04g05920D</name>
    <name evidence="9" type="ORF">GSBRNA2T00012536001</name>
</gene>
<feature type="domain" description="Prenyltransferase alpha-alpha toroid" evidence="8">
    <location>
        <begin position="31"/>
        <end position="94"/>
    </location>
</feature>
<protein>
    <submittedName>
        <fullName evidence="9">BnaC04g05920D protein</fullName>
    </submittedName>
</protein>
<organism evidence="9 10">
    <name type="scientific">Brassica napus</name>
    <name type="common">Rape</name>
    <dbReference type="NCBI Taxonomy" id="3708"/>
    <lineage>
        <taxon>Eukaryota</taxon>
        <taxon>Viridiplantae</taxon>
        <taxon>Streptophyta</taxon>
        <taxon>Embryophyta</taxon>
        <taxon>Tracheophyta</taxon>
        <taxon>Spermatophyta</taxon>
        <taxon>Magnoliopsida</taxon>
        <taxon>eudicotyledons</taxon>
        <taxon>Gunneridae</taxon>
        <taxon>Pentapetalae</taxon>
        <taxon>rosids</taxon>
        <taxon>malvids</taxon>
        <taxon>Brassicales</taxon>
        <taxon>Brassicaceae</taxon>
        <taxon>Brassiceae</taxon>
        <taxon>Brassica</taxon>
    </lineage>
</organism>